<evidence type="ECO:0000256" key="6">
    <source>
        <dbReference type="ARBA" id="ARBA00023136"/>
    </source>
</evidence>
<dbReference type="Pfam" id="PF06580">
    <property type="entry name" value="His_kinase"/>
    <property type="match status" value="1"/>
</dbReference>
<evidence type="ECO:0000256" key="5">
    <source>
        <dbReference type="ARBA" id="ARBA00022777"/>
    </source>
</evidence>
<feature type="transmembrane region" description="Helical" evidence="7">
    <location>
        <begin position="39"/>
        <end position="57"/>
    </location>
</feature>
<evidence type="ECO:0000256" key="2">
    <source>
        <dbReference type="ARBA" id="ARBA00022475"/>
    </source>
</evidence>
<reference evidence="10 11" key="1">
    <citation type="journal article" date="2007" name="Int. J. Syst. Evol. Microbiol.">
        <title>Paenibacillus ginsengarvi sp. nov., isolated from soil from ginseng cultivation.</title>
        <authorList>
            <person name="Yoon M.H."/>
            <person name="Ten L.N."/>
            <person name="Im W.T."/>
        </authorList>
    </citation>
    <scope>NUCLEOTIDE SEQUENCE [LARGE SCALE GENOMIC DNA]</scope>
    <source>
        <strain evidence="10 11">KCTC 13059</strain>
    </source>
</reference>
<name>A0A3B0CMF0_9BACL</name>
<feature type="transmembrane region" description="Helical" evidence="7">
    <location>
        <begin position="324"/>
        <end position="345"/>
    </location>
</feature>
<dbReference type="Pfam" id="PF02518">
    <property type="entry name" value="HATPase_c"/>
    <property type="match status" value="1"/>
</dbReference>
<evidence type="ECO:0000256" key="3">
    <source>
        <dbReference type="ARBA" id="ARBA00022553"/>
    </source>
</evidence>
<dbReference type="InterPro" id="IPR001387">
    <property type="entry name" value="Cro/C1-type_HTH"/>
</dbReference>
<evidence type="ECO:0000256" key="1">
    <source>
        <dbReference type="ARBA" id="ARBA00004651"/>
    </source>
</evidence>
<comment type="subcellular location">
    <subcellularLocation>
        <location evidence="1">Cell membrane</location>
        <topology evidence="1">Multi-pass membrane protein</topology>
    </subcellularLocation>
</comment>
<evidence type="ECO:0000313" key="10">
    <source>
        <dbReference type="EMBL" id="RKN86352.1"/>
    </source>
</evidence>
<keyword evidence="11" id="KW-1185">Reference proteome</keyword>
<keyword evidence="7" id="KW-0812">Transmembrane</keyword>
<dbReference type="Proteomes" id="UP000282311">
    <property type="component" value="Unassembled WGS sequence"/>
</dbReference>
<comment type="caution">
    <text evidence="10">The sequence shown here is derived from an EMBL/GenBank/DDBJ whole genome shotgun (WGS) entry which is preliminary data.</text>
</comment>
<sequence>MPARCREGRQPANAEGVAGVKRWGQWLYDKFSRHIQVRLTCYFLLILLPLVAVSLYANMRSQTILEEQIALRTKGALDSAIGYIDLALRNVEELAELVSTDPQTVSTIERAGERPSAGTLLEFAQLLKTMTNFSTVNPLLTNLSMLLSPSRTLLSTNYGGKRFEDAERYDRIAGWLGQSGNKLTVAAVPGDAFPTGERDEWNGMFDPSYISMVRSMDMVPRRSMPNLLVVTIKKQTLLELIVPLVSSRDAQIYLYAAGGSLVTQTGAAGIPEWDDEAKDAIIRPSADTGEPLLMIRAKSKATGWSIVMTQPVSELNRPATPVRWSTYMIIAISVILALWISWVVYRSISSPLEKLAYGMRQLGMGNLQIRLASKRRDELGYLIASFNRTVEDQRRLIQGHYEQQLLLSKTELKFLQSQINPHFLYNTLDSIYWSAKEHHAEEISEMVLHLSKFFRLSLNKGQETFTLEETVHHLHYYIRVQQIRFSEQFFVEYDISDDSRDLHLLKLLLQPLVENAILHGFADLDHTGMLRVASMVRDGMLVIAVEDTGCGIPADRLGTIRERLARHACTERVMSFAESDNGPGRDDFFGLRNVVARMKLYYGESSEMLLDSVEHAGTKVTLRIPLDRVRDEGEEADDFTSEVQS</sequence>
<accession>A0A3B0CMF0</accession>
<dbReference type="Gene3D" id="3.30.565.10">
    <property type="entry name" value="Histidine kinase-like ATPase, C-terminal domain"/>
    <property type="match status" value="1"/>
</dbReference>
<dbReference type="InterPro" id="IPR003594">
    <property type="entry name" value="HATPase_dom"/>
</dbReference>
<dbReference type="PANTHER" id="PTHR34220:SF7">
    <property type="entry name" value="SENSOR HISTIDINE KINASE YPDA"/>
    <property type="match status" value="1"/>
</dbReference>
<keyword evidence="5" id="KW-0418">Kinase</keyword>
<dbReference type="GO" id="GO:0000155">
    <property type="term" value="F:phosphorelay sensor kinase activity"/>
    <property type="evidence" value="ECO:0007669"/>
    <property type="project" value="InterPro"/>
</dbReference>
<dbReference type="InterPro" id="IPR010559">
    <property type="entry name" value="Sig_transdc_His_kin_internal"/>
</dbReference>
<gene>
    <name evidence="10" type="ORF">D7M11_04890</name>
</gene>
<dbReference type="SUPFAM" id="SSF55874">
    <property type="entry name" value="ATPase domain of HSP90 chaperone/DNA topoisomerase II/histidine kinase"/>
    <property type="match status" value="1"/>
</dbReference>
<dbReference type="SMART" id="SM00304">
    <property type="entry name" value="HAMP"/>
    <property type="match status" value="1"/>
</dbReference>
<keyword evidence="7" id="KW-1133">Transmembrane helix</keyword>
<keyword evidence="3" id="KW-0597">Phosphoprotein</keyword>
<evidence type="ECO:0000259" key="8">
    <source>
        <dbReference type="PROSITE" id="PS50885"/>
    </source>
</evidence>
<dbReference type="Pfam" id="PF00672">
    <property type="entry name" value="HAMP"/>
    <property type="match status" value="1"/>
</dbReference>
<keyword evidence="6 7" id="KW-0472">Membrane</keyword>
<feature type="domain" description="HAMP" evidence="8">
    <location>
        <begin position="346"/>
        <end position="398"/>
    </location>
</feature>
<keyword evidence="4" id="KW-0808">Transferase</keyword>
<protein>
    <submittedName>
        <fullName evidence="10">HAMP domain-containing protein</fullName>
    </submittedName>
</protein>
<dbReference type="CDD" id="cd06225">
    <property type="entry name" value="HAMP"/>
    <property type="match status" value="1"/>
</dbReference>
<evidence type="ECO:0000313" key="11">
    <source>
        <dbReference type="Proteomes" id="UP000282311"/>
    </source>
</evidence>
<evidence type="ECO:0000259" key="9">
    <source>
        <dbReference type="PROSITE" id="PS50943"/>
    </source>
</evidence>
<dbReference type="AlphaFoldDB" id="A0A3B0CMF0"/>
<dbReference type="Gene3D" id="6.10.340.10">
    <property type="match status" value="1"/>
</dbReference>
<dbReference type="PROSITE" id="PS50885">
    <property type="entry name" value="HAMP"/>
    <property type="match status" value="1"/>
</dbReference>
<evidence type="ECO:0000256" key="7">
    <source>
        <dbReference type="SAM" id="Phobius"/>
    </source>
</evidence>
<dbReference type="PROSITE" id="PS50943">
    <property type="entry name" value="HTH_CROC1"/>
    <property type="match status" value="1"/>
</dbReference>
<dbReference type="InterPro" id="IPR036890">
    <property type="entry name" value="HATPase_C_sf"/>
</dbReference>
<dbReference type="PANTHER" id="PTHR34220">
    <property type="entry name" value="SENSOR HISTIDINE KINASE YPDA"/>
    <property type="match status" value="1"/>
</dbReference>
<dbReference type="CDD" id="cd00093">
    <property type="entry name" value="HTH_XRE"/>
    <property type="match status" value="1"/>
</dbReference>
<keyword evidence="2" id="KW-1003">Cell membrane</keyword>
<organism evidence="10 11">
    <name type="scientific">Paenibacillus ginsengarvi</name>
    <dbReference type="NCBI Taxonomy" id="400777"/>
    <lineage>
        <taxon>Bacteria</taxon>
        <taxon>Bacillati</taxon>
        <taxon>Bacillota</taxon>
        <taxon>Bacilli</taxon>
        <taxon>Bacillales</taxon>
        <taxon>Paenibacillaceae</taxon>
        <taxon>Paenibacillus</taxon>
    </lineage>
</organism>
<proteinExistence type="predicted"/>
<dbReference type="GO" id="GO:0005886">
    <property type="term" value="C:plasma membrane"/>
    <property type="evidence" value="ECO:0007669"/>
    <property type="project" value="UniProtKB-SubCell"/>
</dbReference>
<dbReference type="EMBL" id="RBAH01000002">
    <property type="protein sequence ID" value="RKN86352.1"/>
    <property type="molecule type" value="Genomic_DNA"/>
</dbReference>
<feature type="domain" description="HTH cro/C1-type" evidence="9">
    <location>
        <begin position="92"/>
        <end position="133"/>
    </location>
</feature>
<dbReference type="SUPFAM" id="SSF158472">
    <property type="entry name" value="HAMP domain-like"/>
    <property type="match status" value="1"/>
</dbReference>
<dbReference type="InterPro" id="IPR003660">
    <property type="entry name" value="HAMP_dom"/>
</dbReference>
<dbReference type="InterPro" id="IPR050640">
    <property type="entry name" value="Bact_2-comp_sensor_kinase"/>
</dbReference>
<evidence type="ECO:0000256" key="4">
    <source>
        <dbReference type="ARBA" id="ARBA00022679"/>
    </source>
</evidence>